<proteinExistence type="predicted"/>
<dbReference type="SUPFAM" id="SSF74653">
    <property type="entry name" value="TolA/TonB C-terminal domain"/>
    <property type="match status" value="1"/>
</dbReference>
<keyword evidence="2" id="KW-0472">Membrane</keyword>
<sequence length="331" mass="37097">MHADAFYRNPDDREGGLAGPFALAVALHILVALLFWVAWWWSPQRQVEPAAGSPVIEASLVMSPADVRAAQERAEDAPKPLPEPPQPVVEPAPEETVPPPQPLPEPRPQDAPVAPQQKAQDFIPQPDTVDQEAARRDAIARERAEREQEERRRQEQVDLTEERERQRAAENQRRLAAQAEEAERQKRLADIRRQREQAARQAELAEQRLRQLQQAQQRQATPAATPSQGTPGQGGTSEDLTAQYAAAIQQAVLNQWIRPDTVPLGQRCRVQIRQIPGGEVIDVDVQPGCPFDEAGRRSLEAAVLRAKPLPYRGFESVFQRNLTLTFEAQDR</sequence>
<dbReference type="Proteomes" id="UP000033067">
    <property type="component" value="Chromosome"/>
</dbReference>
<evidence type="ECO:0000313" key="3">
    <source>
        <dbReference type="EMBL" id="AKC87316.1"/>
    </source>
</evidence>
<dbReference type="GO" id="GO:0043213">
    <property type="term" value="P:bacteriocin transport"/>
    <property type="evidence" value="ECO:0007669"/>
    <property type="project" value="InterPro"/>
</dbReference>
<feature type="region of interest" description="Disordered" evidence="1">
    <location>
        <begin position="67"/>
        <end position="181"/>
    </location>
</feature>
<name>A0A0E3UNM6_9GAMM</name>
<accession>A0A0E3UNM6</accession>
<feature type="compositionally biased region" description="Basic and acidic residues" evidence="1">
    <location>
        <begin position="132"/>
        <end position="173"/>
    </location>
</feature>
<feature type="transmembrane region" description="Helical" evidence="2">
    <location>
        <begin position="21"/>
        <end position="41"/>
    </location>
</feature>
<evidence type="ECO:0000256" key="2">
    <source>
        <dbReference type="SAM" id="Phobius"/>
    </source>
</evidence>
<keyword evidence="2" id="KW-0812">Transmembrane</keyword>
<feature type="region of interest" description="Disordered" evidence="1">
    <location>
        <begin position="199"/>
        <end position="238"/>
    </location>
</feature>
<dbReference type="GO" id="GO:0019534">
    <property type="term" value="F:toxin transmembrane transporter activity"/>
    <property type="evidence" value="ECO:0007669"/>
    <property type="project" value="InterPro"/>
</dbReference>
<dbReference type="InterPro" id="IPR014161">
    <property type="entry name" value="Tol-Pal_TolA"/>
</dbReference>
<feature type="compositionally biased region" description="Basic and acidic residues" evidence="1">
    <location>
        <begin position="69"/>
        <end position="78"/>
    </location>
</feature>
<dbReference type="NCBIfam" id="TIGR02794">
    <property type="entry name" value="tolA_full"/>
    <property type="match status" value="1"/>
</dbReference>
<feature type="compositionally biased region" description="Basic and acidic residues" evidence="1">
    <location>
        <begin position="199"/>
        <end position="209"/>
    </location>
</feature>
<dbReference type="Gene3D" id="3.30.1150.10">
    <property type="match status" value="1"/>
</dbReference>
<dbReference type="AlphaFoldDB" id="A0A0E3UNM6"/>
<evidence type="ECO:0000256" key="1">
    <source>
        <dbReference type="SAM" id="MobiDB-lite"/>
    </source>
</evidence>
<dbReference type="RefSeq" id="WP_052632561.1">
    <property type="nucleotide sequence ID" value="NZ_CP011144.1"/>
</dbReference>
<dbReference type="KEGG" id="psuw:WQ53_11665"/>
<reference evidence="3 4" key="1">
    <citation type="journal article" date="2015" name="Genome Announc.">
        <title>Complete Genome Sequence of Pseudoxanthomonas suwonensis Strain J1, a Cellulose-Degrading Bacterium Isolated from Leaf- and Wood-Enriched Soil.</title>
        <authorList>
            <person name="Hou L."/>
            <person name="Jiang J."/>
            <person name="Xu Z."/>
            <person name="Zhou Y."/>
            <person name="Leung F.C."/>
        </authorList>
    </citation>
    <scope>NUCLEOTIDE SEQUENCE [LARGE SCALE GENOMIC DNA]</scope>
    <source>
        <strain evidence="3 4">J1</strain>
    </source>
</reference>
<keyword evidence="4" id="KW-1185">Reference proteome</keyword>
<dbReference type="PATRIC" id="fig|314722.6.peg.2527"/>
<dbReference type="EMBL" id="CP011144">
    <property type="protein sequence ID" value="AKC87316.1"/>
    <property type="molecule type" value="Genomic_DNA"/>
</dbReference>
<dbReference type="OrthoDB" id="5948502at2"/>
<keyword evidence="2" id="KW-1133">Transmembrane helix</keyword>
<evidence type="ECO:0000313" key="4">
    <source>
        <dbReference type="Proteomes" id="UP000033067"/>
    </source>
</evidence>
<dbReference type="Pfam" id="PF13103">
    <property type="entry name" value="TonB_2"/>
    <property type="match status" value="1"/>
</dbReference>
<protein>
    <submittedName>
        <fullName evidence="3">Membrane protein TolA</fullName>
    </submittedName>
</protein>
<gene>
    <name evidence="3" type="ORF">WQ53_11665</name>
</gene>
<dbReference type="GO" id="GO:0016020">
    <property type="term" value="C:membrane"/>
    <property type="evidence" value="ECO:0007669"/>
    <property type="project" value="InterPro"/>
</dbReference>
<feature type="compositionally biased region" description="Low complexity" evidence="1">
    <location>
        <begin position="210"/>
        <end position="230"/>
    </location>
</feature>
<organism evidence="3 4">
    <name type="scientific">Pseudoxanthomonas suwonensis</name>
    <dbReference type="NCBI Taxonomy" id="314722"/>
    <lineage>
        <taxon>Bacteria</taxon>
        <taxon>Pseudomonadati</taxon>
        <taxon>Pseudomonadota</taxon>
        <taxon>Gammaproteobacteria</taxon>
        <taxon>Lysobacterales</taxon>
        <taxon>Lysobacteraceae</taxon>
        <taxon>Pseudoxanthomonas</taxon>
    </lineage>
</organism>
<feature type="compositionally biased region" description="Pro residues" evidence="1">
    <location>
        <begin position="79"/>
        <end position="106"/>
    </location>
</feature>